<proteinExistence type="predicted"/>
<sequence>MKFSSLQPGLSSPSLMVPISTPFISLEATRPSCPSHLAKCLSTQTRRNPDGSLTNSSQAWASGQCQGKSNTVLPPGPHVLPESCFHHCSPGPAAARLPALPLRPSPSAHHLVFAGESLFANATFTNCVLVPIPAPSQGPSPGPTVEAATPSSSPSALTLAPLQQHLTHRTRISPHLGHSPTEHPHLSSLILKYQMQSYLRAQEAFTGCRTENGSSEGAKVVPFTLPQAGQCLHQPRGLTSVM</sequence>
<dbReference type="Proteomes" id="UP001176941">
    <property type="component" value="Chromosome 33"/>
</dbReference>
<keyword evidence="3" id="KW-1185">Reference proteome</keyword>
<gene>
    <name evidence="2" type="ORF">MRATA1EN1_LOCUS22146</name>
</gene>
<organism evidence="2 3">
    <name type="scientific">Rangifer tarandus platyrhynchus</name>
    <name type="common">Svalbard reindeer</name>
    <dbReference type="NCBI Taxonomy" id="3082113"/>
    <lineage>
        <taxon>Eukaryota</taxon>
        <taxon>Metazoa</taxon>
        <taxon>Chordata</taxon>
        <taxon>Craniata</taxon>
        <taxon>Vertebrata</taxon>
        <taxon>Euteleostomi</taxon>
        <taxon>Mammalia</taxon>
        <taxon>Eutheria</taxon>
        <taxon>Laurasiatheria</taxon>
        <taxon>Artiodactyla</taxon>
        <taxon>Ruminantia</taxon>
        <taxon>Pecora</taxon>
        <taxon>Cervidae</taxon>
        <taxon>Odocoileinae</taxon>
        <taxon>Rangifer</taxon>
    </lineage>
</organism>
<feature type="compositionally biased region" description="Low complexity" evidence="1">
    <location>
        <begin position="147"/>
        <end position="156"/>
    </location>
</feature>
<accession>A0ABN8ZHF1</accession>
<protein>
    <submittedName>
        <fullName evidence="2">Uncharacterized protein</fullName>
    </submittedName>
</protein>
<feature type="region of interest" description="Disordered" evidence="1">
    <location>
        <begin position="135"/>
        <end position="156"/>
    </location>
</feature>
<evidence type="ECO:0000313" key="2">
    <source>
        <dbReference type="EMBL" id="CAI9173184.1"/>
    </source>
</evidence>
<evidence type="ECO:0000256" key="1">
    <source>
        <dbReference type="SAM" id="MobiDB-lite"/>
    </source>
</evidence>
<name>A0ABN8ZHF1_RANTA</name>
<feature type="region of interest" description="Disordered" evidence="1">
    <location>
        <begin position="45"/>
        <end position="68"/>
    </location>
</feature>
<reference evidence="2" key="1">
    <citation type="submission" date="2023-04" db="EMBL/GenBank/DDBJ databases">
        <authorList>
            <consortium name="ELIXIR-Norway"/>
        </authorList>
    </citation>
    <scope>NUCLEOTIDE SEQUENCE [LARGE SCALE GENOMIC DNA]</scope>
</reference>
<dbReference type="EMBL" id="OX459969">
    <property type="protein sequence ID" value="CAI9173184.1"/>
    <property type="molecule type" value="Genomic_DNA"/>
</dbReference>
<evidence type="ECO:0000313" key="3">
    <source>
        <dbReference type="Proteomes" id="UP001176941"/>
    </source>
</evidence>